<name>A0A0P0LXS7_9GAMM</name>
<organism evidence="2">
    <name type="scientific">Colwellia sp. C1</name>
    <dbReference type="NCBI Taxonomy" id="1737566"/>
    <lineage>
        <taxon>Bacteria</taxon>
        <taxon>Pseudomonadati</taxon>
        <taxon>Pseudomonadota</taxon>
        <taxon>Gammaproteobacteria</taxon>
        <taxon>Alteromonadales</taxon>
        <taxon>Colwelliaceae</taxon>
        <taxon>Colwellia</taxon>
    </lineage>
</organism>
<sequence>MPSVDPVVSTTEQEKSVKKRANESIVVNQQAIALFEKNQFEANAAESTKSSSTFASAADKDKPSPRNESAVASYQAVGNLAQRESVQQLFGVDIFA</sequence>
<protein>
    <submittedName>
        <fullName evidence="2">Uncharacterized protein</fullName>
    </submittedName>
</protein>
<proteinExistence type="predicted"/>
<evidence type="ECO:0000313" key="2">
    <source>
        <dbReference type="EMBL" id="ALK44215.1"/>
    </source>
</evidence>
<feature type="compositionally biased region" description="Basic and acidic residues" evidence="1">
    <location>
        <begin position="12"/>
        <end position="21"/>
    </location>
</feature>
<dbReference type="AlphaFoldDB" id="A0A0P0LXS7"/>
<feature type="region of interest" description="Disordered" evidence="1">
    <location>
        <begin position="1"/>
        <end position="21"/>
    </location>
</feature>
<accession>A0A0P0LXS7</accession>
<evidence type="ECO:0000256" key="1">
    <source>
        <dbReference type="SAM" id="MobiDB-lite"/>
    </source>
</evidence>
<reference evidence="2" key="1">
    <citation type="submission" date="2015-08" db="EMBL/GenBank/DDBJ databases">
        <title>Partial sequence of psychrophilic Colwellia sp.</title>
        <authorList>
            <person name="Pankowski J.A."/>
            <person name="Leong J.S."/>
            <person name="Nano F.E."/>
        </authorList>
    </citation>
    <scope>NUCLEOTIDE SEQUENCE</scope>
    <source>
        <strain evidence="2">C1</strain>
    </source>
</reference>
<feature type="region of interest" description="Disordered" evidence="1">
    <location>
        <begin position="46"/>
        <end position="70"/>
    </location>
</feature>
<feature type="compositionally biased region" description="Low complexity" evidence="1">
    <location>
        <begin position="46"/>
        <end position="57"/>
    </location>
</feature>
<dbReference type="EMBL" id="KT428294">
    <property type="protein sequence ID" value="ALK44215.1"/>
    <property type="molecule type" value="Genomic_DNA"/>
</dbReference>